<dbReference type="EMBL" id="JBIMZQ010000006">
    <property type="protein sequence ID" value="KAL3670745.1"/>
    <property type="molecule type" value="Genomic_DNA"/>
</dbReference>
<dbReference type="GO" id="GO:0006310">
    <property type="term" value="P:DNA recombination"/>
    <property type="evidence" value="ECO:0007669"/>
    <property type="project" value="UniProtKB-KW"/>
</dbReference>
<dbReference type="InterPro" id="IPR013762">
    <property type="entry name" value="Integrase-like_cat_sf"/>
</dbReference>
<comment type="caution">
    <text evidence="3">The sequence shown here is derived from an EMBL/GenBank/DDBJ whole genome shotgun (WGS) entry which is preliminary data.</text>
</comment>
<evidence type="ECO:0000256" key="2">
    <source>
        <dbReference type="ARBA" id="ARBA00023172"/>
    </source>
</evidence>
<evidence type="ECO:0000313" key="4">
    <source>
        <dbReference type="Proteomes" id="UP001632037"/>
    </source>
</evidence>
<keyword evidence="1" id="KW-0238">DNA-binding</keyword>
<dbReference type="GO" id="GO:0003677">
    <property type="term" value="F:DNA binding"/>
    <property type="evidence" value="ECO:0007669"/>
    <property type="project" value="UniProtKB-KW"/>
</dbReference>
<accession>A0ABD3FYK2</accession>
<organism evidence="3 4">
    <name type="scientific">Phytophthora oleae</name>
    <dbReference type="NCBI Taxonomy" id="2107226"/>
    <lineage>
        <taxon>Eukaryota</taxon>
        <taxon>Sar</taxon>
        <taxon>Stramenopiles</taxon>
        <taxon>Oomycota</taxon>
        <taxon>Peronosporomycetes</taxon>
        <taxon>Peronosporales</taxon>
        <taxon>Peronosporaceae</taxon>
        <taxon>Phytophthora</taxon>
    </lineage>
</organism>
<dbReference type="AlphaFoldDB" id="A0ABD3FYK2"/>
<evidence type="ECO:0008006" key="5">
    <source>
        <dbReference type="Google" id="ProtNLM"/>
    </source>
</evidence>
<dbReference type="Gene3D" id="1.10.443.10">
    <property type="entry name" value="Intergrase catalytic core"/>
    <property type="match status" value="1"/>
</dbReference>
<reference evidence="3 4" key="1">
    <citation type="submission" date="2024-09" db="EMBL/GenBank/DDBJ databases">
        <title>Genome sequencing and assembly of Phytophthora oleae, isolate VK10A, causative agent of rot of olive drupes.</title>
        <authorList>
            <person name="Conti Taguali S."/>
            <person name="Riolo M."/>
            <person name="La Spada F."/>
            <person name="Cacciola S.O."/>
            <person name="Dionisio G."/>
        </authorList>
    </citation>
    <scope>NUCLEOTIDE SEQUENCE [LARGE SCALE GENOMIC DNA]</scope>
    <source>
        <strain evidence="3 4">VK10A</strain>
    </source>
</reference>
<dbReference type="InterPro" id="IPR011010">
    <property type="entry name" value="DNA_brk_join_enz"/>
</dbReference>
<evidence type="ECO:0000313" key="3">
    <source>
        <dbReference type="EMBL" id="KAL3670745.1"/>
    </source>
</evidence>
<keyword evidence="2" id="KW-0233">DNA recombination</keyword>
<dbReference type="SUPFAM" id="SSF56349">
    <property type="entry name" value="DNA breaking-rejoining enzymes"/>
    <property type="match status" value="1"/>
</dbReference>
<dbReference type="InterPro" id="IPR010998">
    <property type="entry name" value="Integrase_recombinase_N"/>
</dbReference>
<dbReference type="Proteomes" id="UP001632037">
    <property type="component" value="Unassembled WGS sequence"/>
</dbReference>
<evidence type="ECO:0000256" key="1">
    <source>
        <dbReference type="ARBA" id="ARBA00023125"/>
    </source>
</evidence>
<name>A0ABD3FYK2_9STRA</name>
<proteinExistence type="predicted"/>
<gene>
    <name evidence="3" type="ORF">V7S43_003933</name>
</gene>
<keyword evidence="4" id="KW-1185">Reference proteome</keyword>
<dbReference type="Gene3D" id="1.10.150.130">
    <property type="match status" value="1"/>
</dbReference>
<sequence>MVAVGELVKEGQRTANGVIKKATQTAYESSFNKFADFCLANGYPDPRKERHYELPAVLVAYLQSISAASTVSLQTAEKARSAVASYYSSHENSDGTDVNKWSVAEDEDGCKRGYGNPARGPFVRQFMRGLKKRKASEYVQAKAVPISLEMLGVLHTFLDSQALESNVSEDCRVWFKAVSSFAFYGMCRINEVLTLKWKDVSLRQTRFSTVAPDEVIEFGTYTLFNRKTEVAEGRVYNLHHLSPDEDSINAYKHLCTWADYATKQRGHKWNDDDFVFPALTGISRKALKDDGVATGCEKVAIGWGKKMGEQTFITLLNFIVNALNRQGQTTTGYVAKNWYNGWFTSHAFRRAGAQYRSMHAQPARRWSLRMIKWWAGWSVAESTETLVRYLLDLTV</sequence>
<protein>
    <recommendedName>
        <fullName evidence="5">Core-binding (CB) domain-containing protein</fullName>
    </recommendedName>
</protein>